<evidence type="ECO:0000313" key="3">
    <source>
        <dbReference type="Proteomes" id="UP000634136"/>
    </source>
</evidence>
<feature type="compositionally biased region" description="Polar residues" evidence="1">
    <location>
        <begin position="42"/>
        <end position="52"/>
    </location>
</feature>
<feature type="region of interest" description="Disordered" evidence="1">
    <location>
        <begin position="1"/>
        <end position="176"/>
    </location>
</feature>
<reference evidence="2" key="1">
    <citation type="submission" date="2020-09" db="EMBL/GenBank/DDBJ databases">
        <title>Genome-Enabled Discovery of Anthraquinone Biosynthesis in Senna tora.</title>
        <authorList>
            <person name="Kang S.-H."/>
            <person name="Pandey R.P."/>
            <person name="Lee C.-M."/>
            <person name="Sim J.-S."/>
            <person name="Jeong J.-T."/>
            <person name="Choi B.-S."/>
            <person name="Jung M."/>
            <person name="Ginzburg D."/>
            <person name="Zhao K."/>
            <person name="Won S.Y."/>
            <person name="Oh T.-J."/>
            <person name="Yu Y."/>
            <person name="Kim N.-H."/>
            <person name="Lee O.R."/>
            <person name="Lee T.-H."/>
            <person name="Bashyal P."/>
            <person name="Kim T.-S."/>
            <person name="Lee W.-H."/>
            <person name="Kawkins C."/>
            <person name="Kim C.-K."/>
            <person name="Kim J.S."/>
            <person name="Ahn B.O."/>
            <person name="Rhee S.Y."/>
            <person name="Sohng J.K."/>
        </authorList>
    </citation>
    <scope>NUCLEOTIDE SEQUENCE</scope>
    <source>
        <tissue evidence="2">Leaf</tissue>
    </source>
</reference>
<gene>
    <name evidence="2" type="ORF">G2W53_033270</name>
</gene>
<name>A0A834T9A5_9FABA</name>
<feature type="compositionally biased region" description="Polar residues" evidence="1">
    <location>
        <begin position="140"/>
        <end position="157"/>
    </location>
</feature>
<evidence type="ECO:0000313" key="2">
    <source>
        <dbReference type="EMBL" id="KAF7812294.1"/>
    </source>
</evidence>
<dbReference type="AlphaFoldDB" id="A0A834T9A5"/>
<dbReference type="EMBL" id="JAAIUW010000010">
    <property type="protein sequence ID" value="KAF7812294.1"/>
    <property type="molecule type" value="Genomic_DNA"/>
</dbReference>
<protein>
    <submittedName>
        <fullName evidence="2">Uncharacterized protein</fullName>
    </submittedName>
</protein>
<proteinExistence type="predicted"/>
<comment type="caution">
    <text evidence="2">The sequence shown here is derived from an EMBL/GenBank/DDBJ whole genome shotgun (WGS) entry which is preliminary data.</text>
</comment>
<keyword evidence="3" id="KW-1185">Reference proteome</keyword>
<feature type="compositionally biased region" description="Basic and acidic residues" evidence="1">
    <location>
        <begin position="74"/>
        <end position="86"/>
    </location>
</feature>
<evidence type="ECO:0000256" key="1">
    <source>
        <dbReference type="SAM" id="MobiDB-lite"/>
    </source>
</evidence>
<organism evidence="2 3">
    <name type="scientific">Senna tora</name>
    <dbReference type="NCBI Taxonomy" id="362788"/>
    <lineage>
        <taxon>Eukaryota</taxon>
        <taxon>Viridiplantae</taxon>
        <taxon>Streptophyta</taxon>
        <taxon>Embryophyta</taxon>
        <taxon>Tracheophyta</taxon>
        <taxon>Spermatophyta</taxon>
        <taxon>Magnoliopsida</taxon>
        <taxon>eudicotyledons</taxon>
        <taxon>Gunneridae</taxon>
        <taxon>Pentapetalae</taxon>
        <taxon>rosids</taxon>
        <taxon>fabids</taxon>
        <taxon>Fabales</taxon>
        <taxon>Fabaceae</taxon>
        <taxon>Caesalpinioideae</taxon>
        <taxon>Cassia clade</taxon>
        <taxon>Senna</taxon>
    </lineage>
</organism>
<feature type="compositionally biased region" description="Basic and acidic residues" evidence="1">
    <location>
        <begin position="12"/>
        <end position="23"/>
    </location>
</feature>
<feature type="compositionally biased region" description="Polar residues" evidence="1">
    <location>
        <begin position="1"/>
        <end position="11"/>
    </location>
</feature>
<accession>A0A834T9A5</accession>
<sequence length="207" mass="23326">MENARTCTSYGEQKKVEVGDDHFGPWMYVPRNNMRKPRPGQNPAQKPKTQTYAAPEEIKLKQRFSALEGNNQEGQREEDNTDHEDSSSPMVVEHSPSPPVDNDSNQGESKTKGVKVKSKRVEEHTVVTSKSQGIKIVDSEVTSPTKQADTTRQSPSKQGVDLPKVRHKKSPDFNEQLHRMRMVEKSMKERGVDPLGLDSVQVYSNLL</sequence>
<dbReference type="Proteomes" id="UP000634136">
    <property type="component" value="Unassembled WGS sequence"/>
</dbReference>